<name>A0A5C5FXR1_9BASI</name>
<dbReference type="Gene3D" id="1.20.1280.50">
    <property type="match status" value="1"/>
</dbReference>
<protein>
    <submittedName>
        <fullName evidence="6">Proteophosphoglycan 5</fullName>
    </submittedName>
</protein>
<organism evidence="6 7">
    <name type="scientific">Rhodotorula diobovata</name>
    <dbReference type="NCBI Taxonomy" id="5288"/>
    <lineage>
        <taxon>Eukaryota</taxon>
        <taxon>Fungi</taxon>
        <taxon>Dikarya</taxon>
        <taxon>Basidiomycota</taxon>
        <taxon>Pucciniomycotina</taxon>
        <taxon>Microbotryomycetes</taxon>
        <taxon>Sporidiobolales</taxon>
        <taxon>Sporidiobolaceae</taxon>
        <taxon>Rhodotorula</taxon>
    </lineage>
</organism>
<dbReference type="SUPFAM" id="SSF48452">
    <property type="entry name" value="TPR-like"/>
    <property type="match status" value="1"/>
</dbReference>
<evidence type="ECO:0000259" key="5">
    <source>
        <dbReference type="Pfam" id="PF12937"/>
    </source>
</evidence>
<evidence type="ECO:0000256" key="2">
    <source>
        <dbReference type="ARBA" id="ARBA00022803"/>
    </source>
</evidence>
<dbReference type="PANTHER" id="PTHR22904">
    <property type="entry name" value="TPR REPEAT CONTAINING PROTEIN"/>
    <property type="match status" value="1"/>
</dbReference>
<feature type="repeat" description="TPR" evidence="3">
    <location>
        <begin position="4"/>
        <end position="37"/>
    </location>
</feature>
<comment type="caution">
    <text evidence="6">The sequence shown here is derived from an EMBL/GenBank/DDBJ whole genome shotgun (WGS) entry which is preliminary data.</text>
</comment>
<keyword evidence="1" id="KW-0677">Repeat</keyword>
<dbReference type="EMBL" id="SOZI01000065">
    <property type="protein sequence ID" value="TNY20511.1"/>
    <property type="molecule type" value="Genomic_DNA"/>
</dbReference>
<evidence type="ECO:0000313" key="7">
    <source>
        <dbReference type="Proteomes" id="UP000311382"/>
    </source>
</evidence>
<dbReference type="OrthoDB" id="2423701at2759"/>
<dbReference type="InterPro" id="IPR019734">
    <property type="entry name" value="TPR_rpt"/>
</dbReference>
<dbReference type="GO" id="GO:0051879">
    <property type="term" value="F:Hsp90 protein binding"/>
    <property type="evidence" value="ECO:0007669"/>
    <property type="project" value="TreeGrafter"/>
</dbReference>
<dbReference type="Gene3D" id="1.25.40.10">
    <property type="entry name" value="Tetratricopeptide repeat domain"/>
    <property type="match status" value="1"/>
</dbReference>
<dbReference type="Pfam" id="PF12937">
    <property type="entry name" value="F-box-like"/>
    <property type="match status" value="1"/>
</dbReference>
<dbReference type="InterPro" id="IPR011990">
    <property type="entry name" value="TPR-like_helical_dom_sf"/>
</dbReference>
<dbReference type="SMART" id="SM00028">
    <property type="entry name" value="TPR"/>
    <property type="match status" value="3"/>
</dbReference>
<gene>
    <name evidence="6" type="ORF">DMC30DRAFT_416924</name>
</gene>
<sequence length="669" mass="72713">MSAAAALYASGVTAFRATSFETAAEIFSEAILLTPKSAKLYDARAGAYEKLGRLQDGLIDAREVVRLSPHSHKGYLRAARMLKAAGKFANAEKLLLQGLDRVPEIDAKGRADLVTELEAVRAARLKAEHSPLSQLPLEIFVEIIALATEAPPISRYTHIELPRVKPPRVNTLFSAMRVCRTWYQLIRATPQLWTTLCIDGVINQKNVERKVTFYLERASSGRAGLVKPRATVPSRGLKRLVITAAQDIPPPTFAALLAAIAAAGSAATLREVVLSFVDGSRTTVSVDNEMLRATELLVFLHTHCRETLDVLGVCTQSRIYPDFDLTCVYTSFPRLTSLSLWGATSSSSVLGLRAPFLRSGIAPLPPLSADPADSPPPPVVHPRTNARHLRANGVVFIADSDCHLESFPHLVDLDLDIIGARVVWQLLSAPNLRRCNASIYGEGHVTALPMPDLAQAWARLEHLRLGGAKRFAPRLLDEAIKLGPLPFSHLTHVDLSFASLSSRHLTALFDSTNAPHLETLNLASTMVAPPVTALVLPARMDALSALNVSHTMWVTDATIRAVRECAPRLERLEARGCAFITGRPVLELVRQRMPPASDGEGTGGGEAATGGKKGKAPRFSLLTDLALEGCTKIEPAAVEWLKKHVRPGGVRFQFVDPAERRGRSSQWAY</sequence>
<dbReference type="STRING" id="5288.A0A5C5FXR1"/>
<dbReference type="SUPFAM" id="SSF52047">
    <property type="entry name" value="RNI-like"/>
    <property type="match status" value="1"/>
</dbReference>
<dbReference type="PROSITE" id="PS50005">
    <property type="entry name" value="TPR"/>
    <property type="match status" value="1"/>
</dbReference>
<feature type="domain" description="F-box" evidence="5">
    <location>
        <begin position="133"/>
        <end position="198"/>
    </location>
</feature>
<evidence type="ECO:0000256" key="1">
    <source>
        <dbReference type="ARBA" id="ARBA00022737"/>
    </source>
</evidence>
<dbReference type="InterPro" id="IPR001810">
    <property type="entry name" value="F-box_dom"/>
</dbReference>
<reference evidence="6 7" key="1">
    <citation type="submission" date="2019-03" db="EMBL/GenBank/DDBJ databases">
        <title>Rhodosporidium diobovatum UCD-FST 08-225 genome sequencing, assembly, and annotation.</title>
        <authorList>
            <person name="Fakankun I.U."/>
            <person name="Fristensky B."/>
            <person name="Levin D.B."/>
        </authorList>
    </citation>
    <scope>NUCLEOTIDE SEQUENCE [LARGE SCALE GENOMIC DNA]</scope>
    <source>
        <strain evidence="6 7">UCD-FST 08-225</strain>
    </source>
</reference>
<dbReference type="Gene3D" id="3.80.10.10">
    <property type="entry name" value="Ribonuclease Inhibitor"/>
    <property type="match status" value="1"/>
</dbReference>
<keyword evidence="2 3" id="KW-0802">TPR repeat</keyword>
<evidence type="ECO:0000256" key="3">
    <source>
        <dbReference type="PROSITE-ProRule" id="PRU00339"/>
    </source>
</evidence>
<dbReference type="InterPro" id="IPR032675">
    <property type="entry name" value="LRR_dom_sf"/>
</dbReference>
<dbReference type="AlphaFoldDB" id="A0A5C5FXR1"/>
<dbReference type="SUPFAM" id="SSF81383">
    <property type="entry name" value="F-box domain"/>
    <property type="match status" value="1"/>
</dbReference>
<keyword evidence="7" id="KW-1185">Reference proteome</keyword>
<evidence type="ECO:0000313" key="6">
    <source>
        <dbReference type="EMBL" id="TNY20511.1"/>
    </source>
</evidence>
<dbReference type="PANTHER" id="PTHR22904:SF523">
    <property type="entry name" value="STRESS-INDUCED-PHOSPHOPROTEIN 1"/>
    <property type="match status" value="1"/>
</dbReference>
<accession>A0A5C5FXR1</accession>
<feature type="region of interest" description="Disordered" evidence="4">
    <location>
        <begin position="593"/>
        <end position="613"/>
    </location>
</feature>
<proteinExistence type="predicted"/>
<evidence type="ECO:0000256" key="4">
    <source>
        <dbReference type="SAM" id="MobiDB-lite"/>
    </source>
</evidence>
<dbReference type="Proteomes" id="UP000311382">
    <property type="component" value="Unassembled WGS sequence"/>
</dbReference>
<dbReference type="InterPro" id="IPR036047">
    <property type="entry name" value="F-box-like_dom_sf"/>
</dbReference>